<feature type="region of interest" description="Disordered" evidence="2">
    <location>
        <begin position="101"/>
        <end position="274"/>
    </location>
</feature>
<feature type="compositionally biased region" description="Low complexity" evidence="2">
    <location>
        <begin position="104"/>
        <end position="132"/>
    </location>
</feature>
<keyword evidence="4" id="KW-1185">Reference proteome</keyword>
<reference evidence="4" key="1">
    <citation type="journal article" date="2015" name="Nat. Plants">
        <title>Genome expansion of Arabis alpina linked with retrotransposition and reduced symmetric DNA methylation.</title>
        <authorList>
            <person name="Willing E.M."/>
            <person name="Rawat V."/>
            <person name="Mandakova T."/>
            <person name="Maumus F."/>
            <person name="James G.V."/>
            <person name="Nordstroem K.J."/>
            <person name="Becker C."/>
            <person name="Warthmann N."/>
            <person name="Chica C."/>
            <person name="Szarzynska B."/>
            <person name="Zytnicki M."/>
            <person name="Albani M.C."/>
            <person name="Kiefer C."/>
            <person name="Bergonzi S."/>
            <person name="Castaings L."/>
            <person name="Mateos J.L."/>
            <person name="Berns M.C."/>
            <person name="Bujdoso N."/>
            <person name="Piofczyk T."/>
            <person name="de Lorenzo L."/>
            <person name="Barrero-Sicilia C."/>
            <person name="Mateos I."/>
            <person name="Piednoel M."/>
            <person name="Hagmann J."/>
            <person name="Chen-Min-Tao R."/>
            <person name="Iglesias-Fernandez R."/>
            <person name="Schuster S.C."/>
            <person name="Alonso-Blanco C."/>
            <person name="Roudier F."/>
            <person name="Carbonero P."/>
            <person name="Paz-Ares J."/>
            <person name="Davis S.J."/>
            <person name="Pecinka A."/>
            <person name="Quesneville H."/>
            <person name="Colot V."/>
            <person name="Lysak M.A."/>
            <person name="Weigel D."/>
            <person name="Coupland G."/>
            <person name="Schneeberger K."/>
        </authorList>
    </citation>
    <scope>NUCLEOTIDE SEQUENCE [LARGE SCALE GENOMIC DNA]</scope>
    <source>
        <strain evidence="4">cv. Pajares</strain>
    </source>
</reference>
<feature type="compositionally biased region" description="Polar residues" evidence="2">
    <location>
        <begin position="190"/>
        <end position="207"/>
    </location>
</feature>
<protein>
    <submittedName>
        <fullName evidence="3">Uncharacterized protein</fullName>
    </submittedName>
</protein>
<accession>A0A087FW74</accession>
<dbReference type="AlphaFoldDB" id="A0A087FW74"/>
<dbReference type="Proteomes" id="UP000029120">
    <property type="component" value="Unassembled WGS sequence"/>
</dbReference>
<feature type="coiled-coil region" evidence="1">
    <location>
        <begin position="330"/>
        <end position="392"/>
    </location>
</feature>
<feature type="region of interest" description="Disordered" evidence="2">
    <location>
        <begin position="597"/>
        <end position="620"/>
    </location>
</feature>
<feature type="compositionally biased region" description="Low complexity" evidence="2">
    <location>
        <begin position="261"/>
        <end position="274"/>
    </location>
</feature>
<dbReference type="Gramene" id="KFK21876">
    <property type="protein sequence ID" value="KFK21876"/>
    <property type="gene ID" value="AALP_AAs63595U000100"/>
</dbReference>
<keyword evidence="1" id="KW-0175">Coiled coil</keyword>
<feature type="coiled-coil region" evidence="1">
    <location>
        <begin position="432"/>
        <end position="466"/>
    </location>
</feature>
<evidence type="ECO:0000313" key="3">
    <source>
        <dbReference type="EMBL" id="KFK21876.1"/>
    </source>
</evidence>
<feature type="compositionally biased region" description="Low complexity" evidence="2">
    <location>
        <begin position="139"/>
        <end position="161"/>
    </location>
</feature>
<evidence type="ECO:0000256" key="2">
    <source>
        <dbReference type="SAM" id="MobiDB-lite"/>
    </source>
</evidence>
<dbReference type="EMBL" id="KL994868">
    <property type="protein sequence ID" value="KFK21876.1"/>
    <property type="molecule type" value="Genomic_DNA"/>
</dbReference>
<name>A0A087FW74_ARAAL</name>
<feature type="compositionally biased region" description="Basic and acidic residues" evidence="2">
    <location>
        <begin position="235"/>
        <end position="258"/>
    </location>
</feature>
<evidence type="ECO:0000256" key="1">
    <source>
        <dbReference type="SAM" id="Coils"/>
    </source>
</evidence>
<proteinExistence type="predicted"/>
<dbReference type="eggNOG" id="ENOG502RF2C">
    <property type="taxonomic scope" value="Eukaryota"/>
</dbReference>
<gene>
    <name evidence="3" type="ORF">AALP_AAs63595U000100</name>
</gene>
<organism evidence="3 4">
    <name type="scientific">Arabis alpina</name>
    <name type="common">Alpine rock-cress</name>
    <dbReference type="NCBI Taxonomy" id="50452"/>
    <lineage>
        <taxon>Eukaryota</taxon>
        <taxon>Viridiplantae</taxon>
        <taxon>Streptophyta</taxon>
        <taxon>Embryophyta</taxon>
        <taxon>Tracheophyta</taxon>
        <taxon>Spermatophyta</taxon>
        <taxon>Magnoliopsida</taxon>
        <taxon>eudicotyledons</taxon>
        <taxon>Gunneridae</taxon>
        <taxon>Pentapetalae</taxon>
        <taxon>rosids</taxon>
        <taxon>malvids</taxon>
        <taxon>Brassicales</taxon>
        <taxon>Brassicaceae</taxon>
        <taxon>Arabideae</taxon>
        <taxon>Arabis</taxon>
    </lineage>
</organism>
<sequence length="656" mass="70222">MDFFFFVPICEEALGDGLGLIQSKWLTKVTGPAPKVPSNWKAVWDLLSVRGCNWKKNFSPRRVEKARPFLGGSSVSSFCFSECSGDIQSEKERPRSFRSLACRTTGSGKPPTPTTATTSAAPTTVPVPAVPTTSPPSVTPTIATPSVTPTTTPASAKPTTVLASARPTIASASAEPTTVPPSEPCDTSARKTTTAAKGSRLPSSTRTEIVAALPALPAPLPSDYDAKKAAKGKGHAGDDRKRSSDRDDVIDADREPKTARTRSASPPRRVSSSVFESKASARNLFSTLVFHDDDLAPINTKSSGDMMCQGLNIDYPFFLLIFLALVNKVGHELEAEIEDLNGKLEDEKRRTETARSAAVGFLAERTTAWASIDKKNAELDDKSREIVQLRAAAKKSAKALLTEVERSVTALAAAEEREQCSAAILTKRGGELFAVTEKLRQADEHIQSLQRKFTRARNKFDELQGDPQGNMVYLEFARLLLGLLDSQEPPKLEDELTFLTADVAEHAGDEEHFERLMKSLHGLLHVLDLRVKAPIAAAHDRTLETYAASVGVGDPSGSLLGGTSSCKAAVVGVDGKFSLIGGVGADVTKSRIDDVAEGAGTVGDPEEMRTDEDFQGPRIDGLTEDLRLDDVFGETEAEGAPVTLVAPPGVDEETVP</sequence>
<evidence type="ECO:0000313" key="4">
    <source>
        <dbReference type="Proteomes" id="UP000029120"/>
    </source>
</evidence>